<evidence type="ECO:0000256" key="2">
    <source>
        <dbReference type="ARBA" id="ARBA00022704"/>
    </source>
</evidence>
<dbReference type="AlphaFoldDB" id="A0A2N9ILH6"/>
<dbReference type="InterPro" id="IPR046350">
    <property type="entry name" value="Cystatin_sf"/>
</dbReference>
<keyword evidence="1 3" id="KW-0646">Protease inhibitor</keyword>
<protein>
    <recommendedName>
        <fullName evidence="3">Cysteine proteinase inhibitor</fullName>
    </recommendedName>
</protein>
<proteinExistence type="inferred from homology"/>
<feature type="domain" description="Cystatin" evidence="4">
    <location>
        <begin position="103"/>
        <end position="189"/>
    </location>
</feature>
<dbReference type="SMART" id="SM00043">
    <property type="entry name" value="CY"/>
    <property type="match status" value="1"/>
</dbReference>
<comment type="similarity">
    <text evidence="3">Belongs to the cystatin family. Phytocystatin subfamily.</text>
</comment>
<evidence type="ECO:0000313" key="5">
    <source>
        <dbReference type="EMBL" id="SPD25165.1"/>
    </source>
</evidence>
<dbReference type="PANTHER" id="PTHR11413">
    <property type="entry name" value="CYSTATIN FAMILY MEMBER"/>
    <property type="match status" value="1"/>
</dbReference>
<dbReference type="PANTHER" id="PTHR11413:SF103">
    <property type="entry name" value="CYSTEINE PROTEINASE INHIBITOR 12"/>
    <property type="match status" value="1"/>
</dbReference>
<evidence type="ECO:0000259" key="4">
    <source>
        <dbReference type="SMART" id="SM00043"/>
    </source>
</evidence>
<evidence type="ECO:0000256" key="3">
    <source>
        <dbReference type="RuleBase" id="RU362130"/>
    </source>
</evidence>
<dbReference type="CDD" id="cd00042">
    <property type="entry name" value="CY"/>
    <property type="match status" value="2"/>
</dbReference>
<dbReference type="InterPro" id="IPR027214">
    <property type="entry name" value="Cystatin"/>
</dbReference>
<dbReference type="Gene3D" id="3.10.450.10">
    <property type="match status" value="2"/>
</dbReference>
<evidence type="ECO:0000256" key="1">
    <source>
        <dbReference type="ARBA" id="ARBA00022690"/>
    </source>
</evidence>
<dbReference type="SUPFAM" id="SSF54403">
    <property type="entry name" value="Cystatin/monellin"/>
    <property type="match status" value="2"/>
</dbReference>
<reference evidence="5" key="1">
    <citation type="submission" date="2018-02" db="EMBL/GenBank/DDBJ databases">
        <authorList>
            <person name="Cohen D.B."/>
            <person name="Kent A.D."/>
        </authorList>
    </citation>
    <scope>NUCLEOTIDE SEQUENCE</scope>
</reference>
<gene>
    <name evidence="5" type="ORF">FSB_LOCUS53047</name>
</gene>
<dbReference type="GO" id="GO:0004869">
    <property type="term" value="F:cysteine-type endopeptidase inhibitor activity"/>
    <property type="evidence" value="ECO:0007669"/>
    <property type="project" value="UniProtKB-KW"/>
</dbReference>
<dbReference type="EMBL" id="OIVN01006105">
    <property type="protein sequence ID" value="SPD25165.1"/>
    <property type="molecule type" value="Genomic_DNA"/>
</dbReference>
<organism evidence="5">
    <name type="scientific">Fagus sylvatica</name>
    <name type="common">Beechnut</name>
    <dbReference type="NCBI Taxonomy" id="28930"/>
    <lineage>
        <taxon>Eukaryota</taxon>
        <taxon>Viridiplantae</taxon>
        <taxon>Streptophyta</taxon>
        <taxon>Embryophyta</taxon>
        <taxon>Tracheophyta</taxon>
        <taxon>Spermatophyta</taxon>
        <taxon>Magnoliopsida</taxon>
        <taxon>eudicotyledons</taxon>
        <taxon>Gunneridae</taxon>
        <taxon>Pentapetalae</taxon>
        <taxon>rosids</taxon>
        <taxon>fabids</taxon>
        <taxon>Fagales</taxon>
        <taxon>Fagaceae</taxon>
        <taxon>Fagus</taxon>
    </lineage>
</organism>
<sequence length="479" mass="52353">MALHTVAVAKNIEFGNDHLVRFPVAAVKTNTNQLKFNFNFNFSKLFINNNNNKFNKPRAYSTTPTISSPNLKYRRECWTKLIASSYHDDEVFEWGDEGGPYKGFERCSLDDPWVIMMARFVIQQFNNLNNANLQFVRVVKAISQFIPHEKYYLTLEAMDGDEEKTYQAKVYHSIVMDRAELILFRFLGHDQKKPLILYVAPSDANRYHFHLATYSELLSELEGIATGGIRRYCDPLNDPKLISMACFAIEEFNKLENANLQFVRVVKAASQTTGVGFYYLTLEAMDAARNGGLGFAVGKWWFGLGLADLGVVVVDSVAGLADLGVVVVDSLAGLADLGFGLTARVVEGWLGLVGVVVIRWLGVVDSVGLGLCAGGFGSLPRPGVVSSVGLGLCRGLGWLNRWLGVVVGFALPRSAWGGGFALGLLIRWVWVFAEAWGDRPGVVGLCWVWVFAEADHGGGGGGGGGWKGAVGYTGIVGGK</sequence>
<dbReference type="Pfam" id="PF16845">
    <property type="entry name" value="SQAPI"/>
    <property type="match status" value="2"/>
</dbReference>
<name>A0A2N9ILH6_FAGSY</name>
<accession>A0A2N9ILH6</accession>
<keyword evidence="2 3" id="KW-0789">Thiol protease inhibitor</keyword>
<dbReference type="InterPro" id="IPR000010">
    <property type="entry name" value="Cystatin_dom"/>
</dbReference>